<dbReference type="GO" id="GO:0016020">
    <property type="term" value="C:membrane"/>
    <property type="evidence" value="ECO:0007669"/>
    <property type="project" value="UniProtKB-SubCell"/>
</dbReference>
<evidence type="ECO:0000256" key="4">
    <source>
        <dbReference type="ARBA" id="ARBA00022692"/>
    </source>
</evidence>
<proteinExistence type="inferred from homology"/>
<feature type="transmembrane region" description="Helical" evidence="8">
    <location>
        <begin position="336"/>
        <end position="357"/>
    </location>
</feature>
<keyword evidence="3" id="KW-0808">Transferase</keyword>
<accession>A0A563E6M7</accession>
<evidence type="ECO:0000256" key="6">
    <source>
        <dbReference type="ARBA" id="ARBA00023136"/>
    </source>
</evidence>
<evidence type="ECO:0000256" key="5">
    <source>
        <dbReference type="ARBA" id="ARBA00022989"/>
    </source>
</evidence>
<comment type="subcellular location">
    <subcellularLocation>
        <location evidence="1">Membrane</location>
        <topology evidence="1">Multi-pass membrane protein</topology>
    </subcellularLocation>
</comment>
<dbReference type="GO" id="GO:0016757">
    <property type="term" value="F:glycosyltransferase activity"/>
    <property type="evidence" value="ECO:0007669"/>
    <property type="project" value="UniProtKB-KW"/>
</dbReference>
<feature type="transmembrane region" description="Helical" evidence="8">
    <location>
        <begin position="403"/>
        <end position="426"/>
    </location>
</feature>
<evidence type="ECO:0000256" key="8">
    <source>
        <dbReference type="SAM" id="Phobius"/>
    </source>
</evidence>
<evidence type="ECO:0000313" key="9">
    <source>
        <dbReference type="EMBL" id="TWP38157.1"/>
    </source>
</evidence>
<feature type="transmembrane region" description="Helical" evidence="8">
    <location>
        <begin position="211"/>
        <end position="236"/>
    </location>
</feature>
<dbReference type="Proteomes" id="UP000320244">
    <property type="component" value="Unassembled WGS sequence"/>
</dbReference>
<comment type="similarity">
    <text evidence="7">Belongs to the MptA/B family.</text>
</comment>
<evidence type="ECO:0000256" key="1">
    <source>
        <dbReference type="ARBA" id="ARBA00004141"/>
    </source>
</evidence>
<feature type="transmembrane region" description="Helical" evidence="8">
    <location>
        <begin position="53"/>
        <end position="73"/>
    </location>
</feature>
<evidence type="ECO:0008006" key="11">
    <source>
        <dbReference type="Google" id="ProtNLM"/>
    </source>
</evidence>
<organism evidence="9 10">
    <name type="scientific">Leekyejoonella antrihumi</name>
    <dbReference type="NCBI Taxonomy" id="1660198"/>
    <lineage>
        <taxon>Bacteria</taxon>
        <taxon>Bacillati</taxon>
        <taxon>Actinomycetota</taxon>
        <taxon>Actinomycetes</taxon>
        <taxon>Micrococcales</taxon>
        <taxon>Dermacoccaceae</taxon>
        <taxon>Leekyejoonella</taxon>
    </lineage>
</organism>
<feature type="transmembrane region" description="Helical" evidence="8">
    <location>
        <begin position="80"/>
        <end position="99"/>
    </location>
</feature>
<keyword evidence="10" id="KW-1185">Reference proteome</keyword>
<sequence>MTAFERVRTPLLWIAFALLVLVGLAQTSAAKPPLGLRGFAPGMLPWEPSSLTVTVILFLAYSLGAAGVLLGLLHRTGRSASWPWVFALAVLALLTGPFGSGDHTNYAAYGRIAVQGGDPYSQSPIDWRGGLDPITAAVQPPWQHTPSIYGPFATSLQAFSNLIGGDNLRETVWIWQIFVVASWLVTRWLLRQIAWEERSRRRIDVLWTFNPLVFGVLVLGAHVDAIAGVLAVAALVTMRRSALATGVLVGTAASTKLTYAVVALGIIWAWRQCGEADQLVRRVRNLVLGVLLILVPCFAVAGPHAFHQFGAAGGSFSYASPWSLVIRLLRTFLPEWAVTTVAFVLAAATMIALSYGFHRVANRYVLGRWIANPMLRQAVATTFALNTAYVVAAPYSLPWYDTLTWALLPLLAPFAWDPALVVRYLFMALAYVPGRVQGVQSSVETWTLGFRENVSPWVGWIVLGALAVWMRRAGIGRPAPRTPVRR</sequence>
<dbReference type="InterPro" id="IPR049829">
    <property type="entry name" value="MptA/B-like"/>
</dbReference>
<feature type="transmembrane region" description="Helical" evidence="8">
    <location>
        <begin position="242"/>
        <end position="270"/>
    </location>
</feature>
<dbReference type="RefSeq" id="WP_146315134.1">
    <property type="nucleotide sequence ID" value="NZ_VCQV01000003.1"/>
</dbReference>
<name>A0A563E6M7_9MICO</name>
<dbReference type="EMBL" id="VCQV01000003">
    <property type="protein sequence ID" value="TWP38157.1"/>
    <property type="molecule type" value="Genomic_DNA"/>
</dbReference>
<keyword evidence="5 8" id="KW-1133">Transmembrane helix</keyword>
<evidence type="ECO:0000313" key="10">
    <source>
        <dbReference type="Proteomes" id="UP000320244"/>
    </source>
</evidence>
<evidence type="ECO:0000256" key="2">
    <source>
        <dbReference type="ARBA" id="ARBA00022676"/>
    </source>
</evidence>
<feature type="transmembrane region" description="Helical" evidence="8">
    <location>
        <begin position="378"/>
        <end position="397"/>
    </location>
</feature>
<feature type="transmembrane region" description="Helical" evidence="8">
    <location>
        <begin position="172"/>
        <end position="190"/>
    </location>
</feature>
<feature type="transmembrane region" description="Helical" evidence="8">
    <location>
        <begin position="286"/>
        <end position="306"/>
    </location>
</feature>
<keyword evidence="4 8" id="KW-0812">Transmembrane</keyword>
<keyword evidence="6 8" id="KW-0472">Membrane</keyword>
<evidence type="ECO:0000256" key="7">
    <source>
        <dbReference type="ARBA" id="ARBA00043987"/>
    </source>
</evidence>
<protein>
    <recommendedName>
        <fullName evidence="11">DUF2029 domain-containing protein</fullName>
    </recommendedName>
</protein>
<comment type="caution">
    <text evidence="9">The sequence shown here is derived from an EMBL/GenBank/DDBJ whole genome shotgun (WGS) entry which is preliminary data.</text>
</comment>
<evidence type="ECO:0000256" key="3">
    <source>
        <dbReference type="ARBA" id="ARBA00022679"/>
    </source>
</evidence>
<dbReference type="AlphaFoldDB" id="A0A563E6M7"/>
<reference evidence="9 10" key="1">
    <citation type="submission" date="2019-05" db="EMBL/GenBank/DDBJ databases">
        <authorList>
            <person name="Lee S.D."/>
        </authorList>
    </citation>
    <scope>NUCLEOTIDE SEQUENCE [LARGE SCALE GENOMIC DNA]</scope>
    <source>
        <strain evidence="9 10">C5-26</strain>
    </source>
</reference>
<dbReference type="NCBIfam" id="NF038066">
    <property type="entry name" value="MptB"/>
    <property type="match status" value="1"/>
</dbReference>
<dbReference type="OrthoDB" id="5242303at2"/>
<keyword evidence="2" id="KW-0328">Glycosyltransferase</keyword>
<gene>
    <name evidence="9" type="ORF">FGL98_02710</name>
</gene>
<dbReference type="Pfam" id="PF26314">
    <property type="entry name" value="MptA_B_family"/>
    <property type="match status" value="1"/>
</dbReference>
<reference evidence="9 10" key="2">
    <citation type="submission" date="2019-08" db="EMBL/GenBank/DDBJ databases">
        <title>Jejuicoccus antrihumi gen. nov., sp. nov., a new member of the family Dermacoccaceae isolated from a cave.</title>
        <authorList>
            <person name="Schumann P."/>
            <person name="Kim I.S."/>
        </authorList>
    </citation>
    <scope>NUCLEOTIDE SEQUENCE [LARGE SCALE GENOMIC DNA]</scope>
    <source>
        <strain evidence="9 10">C5-26</strain>
    </source>
</reference>